<accession>A0ABD3NQT6</accession>
<dbReference type="EMBL" id="JALLPJ020001044">
    <property type="protein sequence ID" value="KAL3777446.1"/>
    <property type="molecule type" value="Genomic_DNA"/>
</dbReference>
<keyword evidence="4" id="KW-1185">Reference proteome</keyword>
<evidence type="ECO:0000313" key="3">
    <source>
        <dbReference type="EMBL" id="KAL3787232.1"/>
    </source>
</evidence>
<dbReference type="AlphaFoldDB" id="A0ABD3NQT6"/>
<gene>
    <name evidence="3" type="ORF">ACHAWO_000349</name>
    <name evidence="2" type="ORF">ACHAWO_006800</name>
</gene>
<organism evidence="2 4">
    <name type="scientific">Cyclotella atomus</name>
    <dbReference type="NCBI Taxonomy" id="382360"/>
    <lineage>
        <taxon>Eukaryota</taxon>
        <taxon>Sar</taxon>
        <taxon>Stramenopiles</taxon>
        <taxon>Ochrophyta</taxon>
        <taxon>Bacillariophyta</taxon>
        <taxon>Coscinodiscophyceae</taxon>
        <taxon>Thalassiosirophycidae</taxon>
        <taxon>Stephanodiscales</taxon>
        <taxon>Stephanodiscaceae</taxon>
        <taxon>Cyclotella</taxon>
    </lineage>
</organism>
<dbReference type="InterPro" id="IPR041664">
    <property type="entry name" value="AAA_16"/>
</dbReference>
<dbReference type="EMBL" id="JALLPJ020000620">
    <property type="protein sequence ID" value="KAL3787232.1"/>
    <property type="molecule type" value="Genomic_DNA"/>
</dbReference>
<dbReference type="SUPFAM" id="SSF52540">
    <property type="entry name" value="P-loop containing nucleoside triphosphate hydrolases"/>
    <property type="match status" value="1"/>
</dbReference>
<proteinExistence type="predicted"/>
<dbReference type="Pfam" id="PF13191">
    <property type="entry name" value="AAA_16"/>
    <property type="match status" value="1"/>
</dbReference>
<reference evidence="2 4" key="1">
    <citation type="submission" date="2024-10" db="EMBL/GenBank/DDBJ databases">
        <title>Updated reference genomes for cyclostephanoid diatoms.</title>
        <authorList>
            <person name="Roberts W.R."/>
            <person name="Alverson A.J."/>
        </authorList>
    </citation>
    <scope>NUCLEOTIDE SEQUENCE [LARGE SCALE GENOMIC DNA]</scope>
    <source>
        <strain evidence="2 4">AJA010-31</strain>
    </source>
</reference>
<evidence type="ECO:0000259" key="1">
    <source>
        <dbReference type="Pfam" id="PF13191"/>
    </source>
</evidence>
<evidence type="ECO:0000313" key="4">
    <source>
        <dbReference type="Proteomes" id="UP001530400"/>
    </source>
</evidence>
<name>A0ABD3NQT6_9STRA</name>
<protein>
    <recommendedName>
        <fullName evidence="1">Orc1-like AAA ATPase domain-containing protein</fullName>
    </recommendedName>
</protein>
<evidence type="ECO:0000313" key="2">
    <source>
        <dbReference type="EMBL" id="KAL3777446.1"/>
    </source>
</evidence>
<comment type="caution">
    <text evidence="2">The sequence shown here is derived from an EMBL/GenBank/DDBJ whole genome shotgun (WGS) entry which is preliminary data.</text>
</comment>
<dbReference type="Gene3D" id="3.40.50.300">
    <property type="entry name" value="P-loop containing nucleotide triphosphate hydrolases"/>
    <property type="match status" value="1"/>
</dbReference>
<dbReference type="InterPro" id="IPR027417">
    <property type="entry name" value="P-loop_NTPase"/>
</dbReference>
<feature type="domain" description="Orc1-like AAA ATPase" evidence="1">
    <location>
        <begin position="267"/>
        <end position="430"/>
    </location>
</feature>
<dbReference type="PANTHER" id="PTHR43642">
    <property type="entry name" value="HYBRID SIGNAL TRANSDUCTION HISTIDINE KINASE G"/>
    <property type="match status" value="1"/>
</dbReference>
<dbReference type="Proteomes" id="UP001530400">
    <property type="component" value="Unassembled WGS sequence"/>
</dbReference>
<dbReference type="PANTHER" id="PTHR43642:SF1">
    <property type="entry name" value="HYBRID SIGNAL TRANSDUCTION HISTIDINE KINASE G"/>
    <property type="match status" value="1"/>
</dbReference>
<dbReference type="InterPro" id="IPR053159">
    <property type="entry name" value="Hybrid_Histidine_Kinase"/>
</dbReference>
<sequence>MEDTLSRSLAAASEMLARGAAYSSVLLSPPGVYNRQLENCIDTAATSSYPKQKLVDWVRLHGVGGLGDIAELRRYHERCVHILHSLVLKVIVTVMKDKADMQLELAVHPRLISINNIINRLRRHESDQDARLECLDTKYAAMKALGLVSHHLFTRGSAQDKSQGTIMNTMLNSRVPFPLCRLTVDLLGGESNDGLLFRSDNSFQSFTDLLDDLKQLMENPEAFMHLSVKDQWTLAIGNKIHGRQAEMNTIMDAATRVTGIPHRNDALFEALALVVPPKQQFVLVTGPSGAGKSCLVSETIKCLQEQNWCHLSCKFDRIGYAQPLAIIAGAFNQYLEQCLANSGHIQISRNLKQVMQSKDIAQLSKHVPCLLMYVEDLPPDDSEIDQEKLHQLFCQLLDIISDTSKLVFFVDDLQWMDVASIDLLFALTKANASALDGYNSKRSKVLFVGCYCDNSLGESAHLAKMIDDLERSSSVETLNRIFSECLCLPLRRTKPLTEIIRQKTEGIVIHVIEFVGRLVADRLLAHSLVKGWEWDCDVIDSYPISDSVAELFIMKLKTLPKDVLTGLQVCSIFGNCIQQRVIDLVHDYDGDQSADLKSGLTAALDLGLVEETGNVHVFKFAHDIIAQTTLDMIPYPTRSRLFQKLALSLIRNATANNVLDLVTFVALI</sequence>